<dbReference type="OrthoDB" id="2015447at2759"/>
<dbReference type="GO" id="GO:0019478">
    <property type="term" value="P:D-amino acid catabolic process"/>
    <property type="evidence" value="ECO:0007669"/>
    <property type="project" value="TreeGrafter"/>
</dbReference>
<dbReference type="GO" id="GO:0003884">
    <property type="term" value="F:D-amino-acid oxidase activity"/>
    <property type="evidence" value="ECO:0007669"/>
    <property type="project" value="InterPro"/>
</dbReference>
<feature type="binding site" evidence="6">
    <location>
        <position position="211"/>
    </location>
    <ligand>
        <name>FAD</name>
        <dbReference type="ChEBI" id="CHEBI:57692"/>
    </ligand>
</feature>
<proteinExistence type="inferred from homology"/>
<comment type="similarity">
    <text evidence="2">Belongs to the DAMOX/DASOX family.</text>
</comment>
<dbReference type="GO" id="GO:0005737">
    <property type="term" value="C:cytoplasm"/>
    <property type="evidence" value="ECO:0007669"/>
    <property type="project" value="TreeGrafter"/>
</dbReference>
<feature type="binding site" evidence="6">
    <location>
        <position position="347"/>
    </location>
    <ligand>
        <name>D-dopa</name>
        <dbReference type="ChEBI" id="CHEBI:149689"/>
    </ligand>
</feature>
<dbReference type="GO" id="GO:0071949">
    <property type="term" value="F:FAD binding"/>
    <property type="evidence" value="ECO:0007669"/>
    <property type="project" value="InterPro"/>
</dbReference>
<feature type="binding site" evidence="6">
    <location>
        <position position="317"/>
    </location>
    <ligand>
        <name>D-dopa</name>
        <dbReference type="ChEBI" id="CHEBI:149689"/>
    </ligand>
</feature>
<evidence type="ECO:0000256" key="3">
    <source>
        <dbReference type="ARBA" id="ARBA00022630"/>
    </source>
</evidence>
<dbReference type="PANTHER" id="PTHR11530:SF11">
    <property type="entry name" value="D-ASPARTATE OXIDASE"/>
    <property type="match status" value="1"/>
</dbReference>
<feature type="binding site" evidence="6">
    <location>
        <position position="255"/>
    </location>
    <ligand>
        <name>D-dopa</name>
        <dbReference type="ChEBI" id="CHEBI:149689"/>
    </ligand>
</feature>
<dbReference type="Gene3D" id="3.30.9.10">
    <property type="entry name" value="D-Amino Acid Oxidase, subunit A, domain 2"/>
    <property type="match status" value="1"/>
</dbReference>
<evidence type="ECO:0000256" key="2">
    <source>
        <dbReference type="ARBA" id="ARBA00006730"/>
    </source>
</evidence>
<dbReference type="SUPFAM" id="SSF51971">
    <property type="entry name" value="Nucleotide-binding domain"/>
    <property type="match status" value="1"/>
</dbReference>
<dbReference type="PANTHER" id="PTHR11530">
    <property type="entry name" value="D-AMINO ACID OXIDASE"/>
    <property type="match status" value="1"/>
</dbReference>
<evidence type="ECO:0000313" key="9">
    <source>
        <dbReference type="Proteomes" id="UP000031516"/>
    </source>
</evidence>
<evidence type="ECO:0000256" key="6">
    <source>
        <dbReference type="PIRSR" id="PIRSR000189-1"/>
    </source>
</evidence>
<evidence type="ECO:0000256" key="1">
    <source>
        <dbReference type="ARBA" id="ARBA00001974"/>
    </source>
</evidence>
<reference evidence="8 9" key="1">
    <citation type="submission" date="2014-03" db="EMBL/GenBank/DDBJ databases">
        <title>The genome of Kluyveromyces dobzhanskii.</title>
        <authorList>
            <person name="Nystedt B."/>
            <person name="Astrom S."/>
        </authorList>
    </citation>
    <scope>NUCLEOTIDE SEQUENCE [LARGE SCALE GENOMIC DNA]</scope>
    <source>
        <strain evidence="8 9">CBS 2104</strain>
    </source>
</reference>
<dbReference type="InterPro" id="IPR006076">
    <property type="entry name" value="FAD-dep_OxRdtase"/>
</dbReference>
<keyword evidence="4 6" id="KW-0274">FAD</keyword>
<keyword evidence="3" id="KW-0285">Flavoprotein</keyword>
<comment type="cofactor">
    <cofactor evidence="1 6">
        <name>FAD</name>
        <dbReference type="ChEBI" id="CHEBI:57692"/>
    </cofactor>
</comment>
<keyword evidence="9" id="KW-1185">Reference proteome</keyword>
<comment type="caution">
    <text evidence="8">The sequence shown here is derived from an EMBL/GenBank/DDBJ whole genome shotgun (WGS) entry which is preliminary data.</text>
</comment>
<dbReference type="Gene3D" id="3.40.50.720">
    <property type="entry name" value="NAD(P)-binding Rossmann-like Domain"/>
    <property type="match status" value="1"/>
</dbReference>
<dbReference type="PROSITE" id="PS00677">
    <property type="entry name" value="DAO"/>
    <property type="match status" value="1"/>
</dbReference>
<dbReference type="PIRSF" id="PIRSF000189">
    <property type="entry name" value="D-aa_oxidase"/>
    <property type="match status" value="1"/>
</dbReference>
<evidence type="ECO:0000256" key="5">
    <source>
        <dbReference type="ARBA" id="ARBA00023002"/>
    </source>
</evidence>
<dbReference type="SUPFAM" id="SSF54373">
    <property type="entry name" value="FAD-linked reductases, C-terminal domain"/>
    <property type="match status" value="1"/>
</dbReference>
<sequence length="373" mass="41248">MSEKTHPLITVVGAGISGLNVVYCLTELYGVPGENICVVGDYLPGDQSANGYSSPWAGGNFSCISPDDKNVIWYDKFTYQNLPSLTKKLLEFYKGKDEEWLGLARRPSTELWDFQPSEAKINSWSQYLDGYNVLTKDQLAKFQPKGAVFGITFKTFNFNCPVFLVNFAEFLKGKHGVSFVKDRLTHIAQAKTYANKASKKNNSKHIVFNCTGLGSKELGGVADHNLHPTRGQVVVITAPHVAENCLRWGKDYATYIIPRPGKLHELVLGGFLQVDNWNAQDTSREETEDILKRTTTLLPKIGDPGELPILKVAAGLRPSRYGGPRVEKEVKEAEKGLVVIHNYGASGYGYQCGLGMAFKAVSLAFSEQRDSKL</sequence>
<evidence type="ECO:0000256" key="4">
    <source>
        <dbReference type="ARBA" id="ARBA00022827"/>
    </source>
</evidence>
<dbReference type="EMBL" id="CCBQ010000038">
    <property type="protein sequence ID" value="CDO94494.1"/>
    <property type="molecule type" value="Genomic_DNA"/>
</dbReference>
<evidence type="ECO:0000313" key="8">
    <source>
        <dbReference type="EMBL" id="CDO94494.1"/>
    </source>
</evidence>
<name>A0A0A8L8H6_9SACH</name>
<accession>A0A0A8L8H6</accession>
<dbReference type="InterPro" id="IPR023209">
    <property type="entry name" value="DAO"/>
</dbReference>
<keyword evidence="5" id="KW-0560">Oxidoreductase</keyword>
<gene>
    <name evidence="8" type="ORF">KLDO_g2758</name>
</gene>
<feature type="domain" description="FAD dependent oxidoreductase" evidence="7">
    <location>
        <begin position="9"/>
        <end position="357"/>
    </location>
</feature>
<dbReference type="InterPro" id="IPR006181">
    <property type="entry name" value="D-amino_acid_oxidase_CS"/>
</dbReference>
<organism evidence="8 9">
    <name type="scientific">Kluyveromyces dobzhanskii CBS 2104</name>
    <dbReference type="NCBI Taxonomy" id="1427455"/>
    <lineage>
        <taxon>Eukaryota</taxon>
        <taxon>Fungi</taxon>
        <taxon>Dikarya</taxon>
        <taxon>Ascomycota</taxon>
        <taxon>Saccharomycotina</taxon>
        <taxon>Saccharomycetes</taxon>
        <taxon>Saccharomycetales</taxon>
        <taxon>Saccharomycetaceae</taxon>
        <taxon>Kluyveromyces</taxon>
    </lineage>
</organism>
<dbReference type="Proteomes" id="UP000031516">
    <property type="component" value="Unassembled WGS sequence"/>
</dbReference>
<evidence type="ECO:0000259" key="7">
    <source>
        <dbReference type="Pfam" id="PF01266"/>
    </source>
</evidence>
<protein>
    <submittedName>
        <fullName evidence="8">WGS project CCBQ000000000 data, contig 00017</fullName>
    </submittedName>
</protein>
<dbReference type="Pfam" id="PF01266">
    <property type="entry name" value="DAO"/>
    <property type="match status" value="1"/>
</dbReference>
<dbReference type="AlphaFoldDB" id="A0A0A8L8H6"/>